<evidence type="ECO:0000256" key="1">
    <source>
        <dbReference type="SAM" id="MobiDB-lite"/>
    </source>
</evidence>
<evidence type="ECO:0000259" key="2">
    <source>
        <dbReference type="PROSITE" id="PS50800"/>
    </source>
</evidence>
<evidence type="ECO:0000313" key="4">
    <source>
        <dbReference type="EMBL" id="CAE0060179.1"/>
    </source>
</evidence>
<dbReference type="AlphaFoldDB" id="A0A7S3A561"/>
<dbReference type="InterPro" id="IPR036361">
    <property type="entry name" value="SAP_dom_sf"/>
</dbReference>
<evidence type="ECO:0000313" key="3">
    <source>
        <dbReference type="EMBL" id="CAE0060177.1"/>
    </source>
</evidence>
<feature type="compositionally biased region" description="Basic residues" evidence="1">
    <location>
        <begin position="764"/>
        <end position="779"/>
    </location>
</feature>
<dbReference type="Pfam" id="PF02037">
    <property type="entry name" value="SAP"/>
    <property type="match status" value="1"/>
</dbReference>
<feature type="region of interest" description="Disordered" evidence="1">
    <location>
        <begin position="680"/>
        <end position="779"/>
    </location>
</feature>
<feature type="region of interest" description="Disordered" evidence="1">
    <location>
        <begin position="1"/>
        <end position="42"/>
    </location>
</feature>
<reference evidence="3" key="1">
    <citation type="submission" date="2021-01" db="EMBL/GenBank/DDBJ databases">
        <authorList>
            <person name="Corre E."/>
            <person name="Pelletier E."/>
            <person name="Niang G."/>
            <person name="Scheremetjew M."/>
            <person name="Finn R."/>
            <person name="Kale V."/>
            <person name="Holt S."/>
            <person name="Cochrane G."/>
            <person name="Meng A."/>
            <person name="Brown T."/>
            <person name="Cohen L."/>
        </authorList>
    </citation>
    <scope>NUCLEOTIDE SEQUENCE</scope>
    <source>
        <strain evidence="3">CCMP 769</strain>
    </source>
</reference>
<feature type="domain" description="SAP" evidence="2">
    <location>
        <begin position="248"/>
        <end position="282"/>
    </location>
</feature>
<feature type="compositionally biased region" description="Basic and acidic residues" evidence="1">
    <location>
        <begin position="206"/>
        <end position="216"/>
    </location>
</feature>
<dbReference type="EMBL" id="HBHW01036743">
    <property type="protein sequence ID" value="CAE0060179.1"/>
    <property type="molecule type" value="Transcribed_RNA"/>
</dbReference>
<feature type="compositionally biased region" description="Basic and acidic residues" evidence="1">
    <location>
        <begin position="227"/>
        <end position="236"/>
    </location>
</feature>
<feature type="region of interest" description="Disordered" evidence="1">
    <location>
        <begin position="59"/>
        <end position="138"/>
    </location>
</feature>
<sequence length="779" mass="84101">MAASTRARRREQPREQVSKVTKPILKSTKRGVRKAGGKANARSSLEGLLLTAAAAAAADTSEWMASEAPPKYVDSLNAKKSLSTDKNYGSEVTGRSEEGSPRQRCTQNEMSTPGMRDQKRRSLGDFLTPSRDSSAPSTPAPFFFSPFLSAIRKLTSRRSSAANQIAPGLQNQQKPYVEEDLAGDACDHSSVKGLEGTSESLLSEQAEVRNGTREAALEPELSLGETKAARERENGKAETQLGLRDEVSRTNTVSALRIQLKAAGLSTNGKKAELVDRLIEARMHENSQLPNLLTTARETPSASSIGDKSAESYVDENRARKNRARTGSACQPPATGDQPVQRGRQVNGSRKVEDSKSMETFEQVPPGSDDKPLQHGRLVNGARGVDNSKTMKTCEQVPKITQALYPEVSLLPAIHSRTGNESLPVSRKSLSRTPPEKAGPDDPQRTAPENRPTSTGNKVELPTAQSVSKKILSDDSQTSEGKRSSAAVSTGARKPSTRAPRKTRSPGAEIDPAMTPNSTPGQPLLLSERKRKSSLGSAASAEGATHGSPFPSRSTVKTREPRRVSSRSGRGISTENADSATNLKASSAIERVADRNSSTSNSSSLDVTVDQDLFLQRQLEKERALDKELKQREILKRTIRPSRARPLEHEVQEAFGHQTPEVTVGKTVPHTIRQERSTNYTSVHSVPSFVRPKTEASSPARRTADSKIPKPSSRMRRGRTDSTLHQAAGTVAKASTGLAKKAPKPTIRKATVAKASTALQSGGRVKKSQVPKRTTVARR</sequence>
<feature type="region of interest" description="Disordered" evidence="1">
    <location>
        <begin position="416"/>
        <end position="610"/>
    </location>
</feature>
<organism evidence="3">
    <name type="scientific">Rhodosorus marinus</name>
    <dbReference type="NCBI Taxonomy" id="101924"/>
    <lineage>
        <taxon>Eukaryota</taxon>
        <taxon>Rhodophyta</taxon>
        <taxon>Stylonematophyceae</taxon>
        <taxon>Stylonematales</taxon>
        <taxon>Stylonemataceae</taxon>
        <taxon>Rhodosorus</taxon>
    </lineage>
</organism>
<feature type="compositionally biased region" description="Basic and acidic residues" evidence="1">
    <location>
        <begin position="434"/>
        <end position="444"/>
    </location>
</feature>
<proteinExistence type="predicted"/>
<feature type="region of interest" description="Disordered" evidence="1">
    <location>
        <begin position="289"/>
        <end position="393"/>
    </location>
</feature>
<feature type="compositionally biased region" description="Polar residues" evidence="1">
    <location>
        <begin position="289"/>
        <end position="306"/>
    </location>
</feature>
<name>A0A7S3A561_9RHOD</name>
<dbReference type="InterPro" id="IPR003034">
    <property type="entry name" value="SAP_dom"/>
</dbReference>
<dbReference type="PROSITE" id="PS50800">
    <property type="entry name" value="SAP"/>
    <property type="match status" value="1"/>
</dbReference>
<accession>A0A7S3A561</accession>
<feature type="compositionally biased region" description="Polar residues" evidence="1">
    <location>
        <begin position="78"/>
        <end position="87"/>
    </location>
</feature>
<feature type="compositionally biased region" description="Low complexity" evidence="1">
    <location>
        <begin position="534"/>
        <end position="544"/>
    </location>
</feature>
<dbReference type="Gene3D" id="1.10.720.30">
    <property type="entry name" value="SAP domain"/>
    <property type="match status" value="1"/>
</dbReference>
<dbReference type="EMBL" id="HBHW01036738">
    <property type="protein sequence ID" value="CAE0060177.1"/>
    <property type="molecule type" value="Transcribed_RNA"/>
</dbReference>
<feature type="compositionally biased region" description="Polar residues" evidence="1">
    <location>
        <begin position="451"/>
        <end position="479"/>
    </location>
</feature>
<feature type="compositionally biased region" description="Basic residues" evidence="1">
    <location>
        <begin position="495"/>
        <end position="504"/>
    </location>
</feature>
<feature type="compositionally biased region" description="Basic residues" evidence="1">
    <location>
        <begin position="27"/>
        <end position="36"/>
    </location>
</feature>
<protein>
    <recommendedName>
        <fullName evidence="2">SAP domain-containing protein</fullName>
    </recommendedName>
</protein>
<feature type="region of interest" description="Disordered" evidence="1">
    <location>
        <begin position="204"/>
        <end position="240"/>
    </location>
</feature>
<dbReference type="SMART" id="SM00513">
    <property type="entry name" value="SAP"/>
    <property type="match status" value="1"/>
</dbReference>
<feature type="compositionally biased region" description="Basic and acidic residues" evidence="1">
    <location>
        <begin position="350"/>
        <end position="359"/>
    </location>
</feature>
<feature type="compositionally biased region" description="Polar residues" evidence="1">
    <location>
        <begin position="574"/>
        <end position="585"/>
    </location>
</feature>
<gene>
    <name evidence="3" type="ORF">RMAR00112_LOCUS28243</name>
    <name evidence="4" type="ORF">RMAR00112_LOCUS28245</name>
</gene>
<dbReference type="SUPFAM" id="SSF68906">
    <property type="entry name" value="SAP domain"/>
    <property type="match status" value="1"/>
</dbReference>